<dbReference type="GO" id="GO:0003677">
    <property type="term" value="F:DNA binding"/>
    <property type="evidence" value="ECO:0007669"/>
    <property type="project" value="UniProtKB-KW"/>
</dbReference>
<dbReference type="Pfam" id="PF12840">
    <property type="entry name" value="HTH_20"/>
    <property type="match status" value="1"/>
</dbReference>
<evidence type="ECO:0000313" key="2">
    <source>
        <dbReference type="EMBL" id="CAD2080836.1"/>
    </source>
</evidence>
<name>A0A6V7RQL4_9STAP</name>
<proteinExistence type="predicted"/>
<dbReference type="Proteomes" id="UP000589351">
    <property type="component" value="Unassembled WGS sequence"/>
</dbReference>
<evidence type="ECO:0008006" key="4">
    <source>
        <dbReference type="Google" id="ProtNLM"/>
    </source>
</evidence>
<dbReference type="Gene3D" id="1.10.10.10">
    <property type="entry name" value="Winged helix-like DNA-binding domain superfamily/Winged helix DNA-binding domain"/>
    <property type="match status" value="1"/>
</dbReference>
<organism evidence="2 3">
    <name type="scientific">Jeotgalicoccus meleagridis</name>
    <dbReference type="NCBI Taxonomy" id="2759181"/>
    <lineage>
        <taxon>Bacteria</taxon>
        <taxon>Bacillati</taxon>
        <taxon>Bacillota</taxon>
        <taxon>Bacilli</taxon>
        <taxon>Bacillales</taxon>
        <taxon>Staphylococcaceae</taxon>
        <taxon>Jeotgalicoccus</taxon>
    </lineage>
</organism>
<dbReference type="CDD" id="cd00090">
    <property type="entry name" value="HTH_ARSR"/>
    <property type="match status" value="1"/>
</dbReference>
<dbReference type="EMBL" id="CAJEWD010000008">
    <property type="protein sequence ID" value="CAD2080836.1"/>
    <property type="molecule type" value="Genomic_DNA"/>
</dbReference>
<dbReference type="InterPro" id="IPR036388">
    <property type="entry name" value="WH-like_DNA-bd_sf"/>
</dbReference>
<evidence type="ECO:0000256" key="1">
    <source>
        <dbReference type="ARBA" id="ARBA00023125"/>
    </source>
</evidence>
<dbReference type="InterPro" id="IPR011991">
    <property type="entry name" value="ArsR-like_HTH"/>
</dbReference>
<sequence length="156" mass="17988">MKKLLIIKDLEQLKSISDPFRMKLLGMLAKEAKTGQMLADELDIPRAKVHYHINQLVKNNIITVSHTLEKKSILQKFYQPVAEFIVPDLSILNYRNEEDDFAPHVFKIKTSPYQINALLKDIETLSAEKPLVSNDEHSEFLINVIELNNKMNEEGD</sequence>
<reference evidence="2 3" key="1">
    <citation type="submission" date="2020-07" db="EMBL/GenBank/DDBJ databases">
        <authorList>
            <person name="Criscuolo A."/>
        </authorList>
    </citation>
    <scope>NUCLEOTIDE SEQUENCE [LARGE SCALE GENOMIC DNA]</scope>
    <source>
        <strain evidence="2">CIP111649</strain>
    </source>
</reference>
<gene>
    <name evidence="2" type="ORF">JEODO184_02031</name>
</gene>
<dbReference type="AlphaFoldDB" id="A0A6V7RQL4"/>
<protein>
    <recommendedName>
        <fullName evidence="4">HTH arsR-type domain-containing protein</fullName>
    </recommendedName>
</protein>
<dbReference type="InterPro" id="IPR036390">
    <property type="entry name" value="WH_DNA-bd_sf"/>
</dbReference>
<dbReference type="RefSeq" id="WP_185126523.1">
    <property type="nucleotide sequence ID" value="NZ_CAJEWD010000008.1"/>
</dbReference>
<evidence type="ECO:0000313" key="3">
    <source>
        <dbReference type="Proteomes" id="UP000589351"/>
    </source>
</evidence>
<accession>A0A6V7RQL4</accession>
<comment type="caution">
    <text evidence="2">The sequence shown here is derived from an EMBL/GenBank/DDBJ whole genome shotgun (WGS) entry which is preliminary data.</text>
</comment>
<dbReference type="SUPFAM" id="SSF46785">
    <property type="entry name" value="Winged helix' DNA-binding domain"/>
    <property type="match status" value="1"/>
</dbReference>
<keyword evidence="3" id="KW-1185">Reference proteome</keyword>
<keyword evidence="1" id="KW-0238">DNA-binding</keyword>